<protein>
    <recommendedName>
        <fullName evidence="3">Homoaconitate hydratase family protein</fullName>
    </recommendedName>
</protein>
<dbReference type="InterPro" id="IPR015931">
    <property type="entry name" value="Acnase/IPM_dHydase_lsu_aba_1/3"/>
</dbReference>
<evidence type="ECO:0000256" key="1">
    <source>
        <dbReference type="ARBA" id="ARBA00023004"/>
    </source>
</evidence>
<evidence type="ECO:0008006" key="3">
    <source>
        <dbReference type="Google" id="ProtNLM"/>
    </source>
</evidence>
<organism evidence="2">
    <name type="scientific">marine sediment metagenome</name>
    <dbReference type="NCBI Taxonomy" id="412755"/>
    <lineage>
        <taxon>unclassified sequences</taxon>
        <taxon>metagenomes</taxon>
        <taxon>ecological metagenomes</taxon>
    </lineage>
</organism>
<proteinExistence type="predicted"/>
<name>X1I8U6_9ZZZZ</name>
<sequence>MGKTIIEKIIASHCDREVAPGDIVDVRIDARVARDFGGANVVKNIKEYNLGVNDPTKTFFTLDCNPGGSDQKYAANQQICRLFAREHGIEVFDINRGM</sequence>
<dbReference type="EMBL" id="BARU01044468">
    <property type="protein sequence ID" value="GAH78117.1"/>
    <property type="molecule type" value="Genomic_DNA"/>
</dbReference>
<feature type="non-terminal residue" evidence="2">
    <location>
        <position position="98"/>
    </location>
</feature>
<dbReference type="InterPro" id="IPR036008">
    <property type="entry name" value="Aconitase_4Fe-4S_dom"/>
</dbReference>
<evidence type="ECO:0000313" key="2">
    <source>
        <dbReference type="EMBL" id="GAH78117.1"/>
    </source>
</evidence>
<dbReference type="SUPFAM" id="SSF53732">
    <property type="entry name" value="Aconitase iron-sulfur domain"/>
    <property type="match status" value="1"/>
</dbReference>
<comment type="caution">
    <text evidence="2">The sequence shown here is derived from an EMBL/GenBank/DDBJ whole genome shotgun (WGS) entry which is preliminary data.</text>
</comment>
<gene>
    <name evidence="2" type="ORF">S03H2_67806</name>
</gene>
<accession>X1I8U6</accession>
<dbReference type="Gene3D" id="3.30.499.10">
    <property type="entry name" value="Aconitase, domain 3"/>
    <property type="match status" value="1"/>
</dbReference>
<keyword evidence="1" id="KW-0408">Iron</keyword>
<reference evidence="2" key="1">
    <citation type="journal article" date="2014" name="Front. Microbiol.">
        <title>High frequency of phylogenetically diverse reductive dehalogenase-homologous genes in deep subseafloor sedimentary metagenomes.</title>
        <authorList>
            <person name="Kawai M."/>
            <person name="Futagami T."/>
            <person name="Toyoda A."/>
            <person name="Takaki Y."/>
            <person name="Nishi S."/>
            <person name="Hori S."/>
            <person name="Arai W."/>
            <person name="Tsubouchi T."/>
            <person name="Morono Y."/>
            <person name="Uchiyama I."/>
            <person name="Ito T."/>
            <person name="Fujiyama A."/>
            <person name="Inagaki F."/>
            <person name="Takami H."/>
        </authorList>
    </citation>
    <scope>NUCLEOTIDE SEQUENCE</scope>
    <source>
        <strain evidence="2">Expedition CK06-06</strain>
    </source>
</reference>
<dbReference type="AlphaFoldDB" id="X1I8U6"/>